<dbReference type="PANTHER" id="PTHR34853">
    <property type="match status" value="1"/>
</dbReference>
<name>A0ABQ2KW49_9NOCA</name>
<dbReference type="Gene3D" id="1.10.260.130">
    <property type="match status" value="1"/>
</dbReference>
<accession>A0ABQ2KW49</accession>
<comment type="caution">
    <text evidence="2">The sequence shown here is derived from an EMBL/GenBank/DDBJ whole genome shotgun (WGS) entry which is preliminary data.</text>
</comment>
<dbReference type="PANTHER" id="PTHR34853:SF5">
    <property type="entry name" value="LIP-DOMAIN-CONTAINING PROTEIN-RELATED"/>
    <property type="match status" value="1"/>
</dbReference>
<dbReference type="SUPFAM" id="SSF53474">
    <property type="entry name" value="alpha/beta-Hydrolases"/>
    <property type="match status" value="1"/>
</dbReference>
<keyword evidence="3" id="KW-1185">Reference proteome</keyword>
<evidence type="ECO:0000313" key="2">
    <source>
        <dbReference type="EMBL" id="GGN94391.1"/>
    </source>
</evidence>
<dbReference type="Gene3D" id="3.40.50.1820">
    <property type="entry name" value="alpha/beta hydrolase"/>
    <property type="match status" value="1"/>
</dbReference>
<dbReference type="InterPro" id="IPR029058">
    <property type="entry name" value="AB_hydrolase_fold"/>
</dbReference>
<dbReference type="EMBL" id="BMNE01000008">
    <property type="protein sequence ID" value="GGN94391.1"/>
    <property type="molecule type" value="Genomic_DNA"/>
</dbReference>
<reference evidence="3" key="1">
    <citation type="journal article" date="2019" name="Int. J. Syst. Evol. Microbiol.">
        <title>The Global Catalogue of Microorganisms (GCM) 10K type strain sequencing project: providing services to taxonomists for standard genome sequencing and annotation.</title>
        <authorList>
            <consortium name="The Broad Institute Genomics Platform"/>
            <consortium name="The Broad Institute Genome Sequencing Center for Infectious Disease"/>
            <person name="Wu L."/>
            <person name="Ma J."/>
        </authorList>
    </citation>
    <scope>NUCLEOTIDE SEQUENCE [LARGE SCALE GENOMIC DNA]</scope>
    <source>
        <strain evidence="3">CGMCC 4.7329</strain>
    </source>
</reference>
<dbReference type="Pfam" id="PF03583">
    <property type="entry name" value="LIP"/>
    <property type="match status" value="1"/>
</dbReference>
<dbReference type="InterPro" id="IPR005152">
    <property type="entry name" value="Lipase_secreted"/>
</dbReference>
<evidence type="ECO:0000256" key="1">
    <source>
        <dbReference type="ARBA" id="ARBA00022801"/>
    </source>
</evidence>
<gene>
    <name evidence="2" type="ORF">GCM10011610_57300</name>
</gene>
<organism evidence="2 3">
    <name type="scientific">Nocardia rhizosphaerihabitans</name>
    <dbReference type="NCBI Taxonomy" id="1691570"/>
    <lineage>
        <taxon>Bacteria</taxon>
        <taxon>Bacillati</taxon>
        <taxon>Actinomycetota</taxon>
        <taxon>Actinomycetes</taxon>
        <taxon>Mycobacteriales</taxon>
        <taxon>Nocardiaceae</taxon>
        <taxon>Nocardia</taxon>
    </lineage>
</organism>
<sequence length="478" mass="50699">MLGTRNRSDYSGRAGLLRSLTTGGSTTLGMLLILSATPAFADPYDGPVQPAPPFFSSPAIPEFDGFYRPPAEVVAAKQPGEIIAAREVRVANFSLLPVNVDAWQVSFRSNNSYDQPIPAVATVLKPRGEVAPGTRNLLSYHMAEDSTGQYCASSYAVQQWSIPGQITGQAVAPISFLEVQVALQQGWAVVIPDHQGPNAAFAHGPLAGRIALDGIRAAENFTPLGLDGAATQVGMMGYSGGSVPTMHAAELAPTYAPELNIVGAASGGTDADLGALVDLADNNAASGVVFGGIIGLAHEEPEFNAFLRRTGTPLAQTLLDAKDRMCVTYQALTLPFMNIKGLLNTPGDPLDAPEAKKVLDRTRMGKTTPTMPVYLYQANMDWLVPVGPVNTLYGTYCQDPAARITYTRDHLSEHLSLEPIAVPSVMMWMRDRFAGVPVPAGCTLNDVGSMTLDQRTWAEWVSIVGETLAGLFGAPIGN</sequence>
<protein>
    <submittedName>
        <fullName evidence="2">Lipase</fullName>
    </submittedName>
</protein>
<evidence type="ECO:0000313" key="3">
    <source>
        <dbReference type="Proteomes" id="UP000658127"/>
    </source>
</evidence>
<keyword evidence="1" id="KW-0378">Hydrolase</keyword>
<dbReference type="Proteomes" id="UP000658127">
    <property type="component" value="Unassembled WGS sequence"/>
</dbReference>
<proteinExistence type="predicted"/>